<dbReference type="RefSeq" id="WP_073087103.1">
    <property type="nucleotide sequence ID" value="NZ_FQWS01000002.1"/>
</dbReference>
<dbReference type="Gene3D" id="3.40.30.10">
    <property type="entry name" value="Glutaredoxin"/>
    <property type="match status" value="1"/>
</dbReference>
<dbReference type="AlphaFoldDB" id="A0A1M5UTZ7"/>
<evidence type="ECO:0008006" key="3">
    <source>
        <dbReference type="Google" id="ProtNLM"/>
    </source>
</evidence>
<dbReference type="STRING" id="1089305.SAMN05444148_2598"/>
<dbReference type="EMBL" id="FQWS01000002">
    <property type="protein sequence ID" value="SHH66298.1"/>
    <property type="molecule type" value="Genomic_DNA"/>
</dbReference>
<protein>
    <recommendedName>
        <fullName evidence="3">Thioredoxin-like</fullName>
    </recommendedName>
</protein>
<dbReference type="Proteomes" id="UP000184522">
    <property type="component" value="Unassembled WGS sequence"/>
</dbReference>
<name>A0A1M5UTZ7_9FLAO</name>
<gene>
    <name evidence="1" type="ORF">SAMN05444148_2598</name>
</gene>
<dbReference type="SUPFAM" id="SSF52833">
    <property type="entry name" value="Thioredoxin-like"/>
    <property type="match status" value="1"/>
</dbReference>
<reference evidence="2" key="1">
    <citation type="submission" date="2016-11" db="EMBL/GenBank/DDBJ databases">
        <authorList>
            <person name="Varghese N."/>
            <person name="Submissions S."/>
        </authorList>
    </citation>
    <scope>NUCLEOTIDE SEQUENCE [LARGE SCALE GENOMIC DNA]</scope>
    <source>
        <strain evidence="2">DSM 25330</strain>
    </source>
</reference>
<evidence type="ECO:0000313" key="1">
    <source>
        <dbReference type="EMBL" id="SHH66298.1"/>
    </source>
</evidence>
<evidence type="ECO:0000313" key="2">
    <source>
        <dbReference type="Proteomes" id="UP000184522"/>
    </source>
</evidence>
<dbReference type="InterPro" id="IPR036249">
    <property type="entry name" value="Thioredoxin-like_sf"/>
</dbReference>
<organism evidence="1 2">
    <name type="scientific">Winogradskyella jejuensis</name>
    <dbReference type="NCBI Taxonomy" id="1089305"/>
    <lineage>
        <taxon>Bacteria</taxon>
        <taxon>Pseudomonadati</taxon>
        <taxon>Bacteroidota</taxon>
        <taxon>Flavobacteriia</taxon>
        <taxon>Flavobacteriales</taxon>
        <taxon>Flavobacteriaceae</taxon>
        <taxon>Winogradskyella</taxon>
    </lineage>
</organism>
<sequence>MKYHILSVLFCFIAISSFSQNVKWENNYAKAIESTRNTDKTLLLYFVDGEDSGTERKIKQEIFKADELKSLTKDFVVYKIDVNTKSRDSKYNERLISSYNYNRVFPSIKIAVVPSVYAPQLFTNFDDEGIKAFLDTLKKL</sequence>
<proteinExistence type="predicted"/>
<keyword evidence="2" id="KW-1185">Reference proteome</keyword>
<dbReference type="OrthoDB" id="981626at2"/>
<accession>A0A1M5UTZ7</accession>